<dbReference type="EMBL" id="JAAMPC010000010">
    <property type="protein sequence ID" value="KAG2287702.1"/>
    <property type="molecule type" value="Genomic_DNA"/>
</dbReference>
<evidence type="ECO:0000313" key="3">
    <source>
        <dbReference type="Proteomes" id="UP000886595"/>
    </source>
</evidence>
<dbReference type="Pfam" id="PF13966">
    <property type="entry name" value="zf-RVT"/>
    <property type="match status" value="1"/>
</dbReference>
<name>A0A8X7UR48_BRACI</name>
<evidence type="ECO:0000313" key="2">
    <source>
        <dbReference type="EMBL" id="KAG2287702.1"/>
    </source>
</evidence>
<dbReference type="InterPro" id="IPR026960">
    <property type="entry name" value="RVT-Znf"/>
</dbReference>
<sequence length="254" mass="29366">MLSAFLWSGSPNISSKSKVAWEEVFKPKDEGGFGIRRIKDVSVVFDLKLIWRLFNNSDSLWVQWVKQTILRGESFWDARVGAVGSWVWKKLLQLRPLAKQFLCMEVRNGKSIGFWTDIWLPIGSLIEVIGERGTQKLGIVRNAKIANVLVEDQWRCRNSRDSTIEKVLAQVKAKPLTLTPNAADIVKWKRGDVEYVSEFSSYSTWNIVRTQNIKVPWAKLIWFKQGMPRYAFVTWLTIKDRLSTGSRMRAWGLE</sequence>
<dbReference type="Proteomes" id="UP000886595">
    <property type="component" value="Unassembled WGS sequence"/>
</dbReference>
<comment type="caution">
    <text evidence="2">The sequence shown here is derived from an EMBL/GenBank/DDBJ whole genome shotgun (WGS) entry which is preliminary data.</text>
</comment>
<dbReference type="AlphaFoldDB" id="A0A8X7UR48"/>
<protein>
    <recommendedName>
        <fullName evidence="1">Reverse transcriptase zinc-binding domain-containing protein</fullName>
    </recommendedName>
</protein>
<evidence type="ECO:0000259" key="1">
    <source>
        <dbReference type="Pfam" id="PF13966"/>
    </source>
</evidence>
<reference evidence="2 3" key="1">
    <citation type="submission" date="2020-02" db="EMBL/GenBank/DDBJ databases">
        <authorList>
            <person name="Ma Q."/>
            <person name="Huang Y."/>
            <person name="Song X."/>
            <person name="Pei D."/>
        </authorList>
    </citation>
    <scope>NUCLEOTIDE SEQUENCE [LARGE SCALE GENOMIC DNA]</scope>
    <source>
        <strain evidence="2">Sxm20200214</strain>
        <tissue evidence="2">Leaf</tissue>
    </source>
</reference>
<dbReference type="PANTHER" id="PTHR33116">
    <property type="entry name" value="REVERSE TRANSCRIPTASE ZINC-BINDING DOMAIN-CONTAINING PROTEIN-RELATED-RELATED"/>
    <property type="match status" value="1"/>
</dbReference>
<proteinExistence type="predicted"/>
<accession>A0A8X7UR48</accession>
<organism evidence="2 3">
    <name type="scientific">Brassica carinata</name>
    <name type="common">Ethiopian mustard</name>
    <name type="synonym">Abyssinian cabbage</name>
    <dbReference type="NCBI Taxonomy" id="52824"/>
    <lineage>
        <taxon>Eukaryota</taxon>
        <taxon>Viridiplantae</taxon>
        <taxon>Streptophyta</taxon>
        <taxon>Embryophyta</taxon>
        <taxon>Tracheophyta</taxon>
        <taxon>Spermatophyta</taxon>
        <taxon>Magnoliopsida</taxon>
        <taxon>eudicotyledons</taxon>
        <taxon>Gunneridae</taxon>
        <taxon>Pentapetalae</taxon>
        <taxon>rosids</taxon>
        <taxon>malvids</taxon>
        <taxon>Brassicales</taxon>
        <taxon>Brassicaceae</taxon>
        <taxon>Brassiceae</taxon>
        <taxon>Brassica</taxon>
    </lineage>
</organism>
<keyword evidence="3" id="KW-1185">Reference proteome</keyword>
<dbReference type="PANTHER" id="PTHR33116:SF78">
    <property type="entry name" value="OS12G0587133 PROTEIN"/>
    <property type="match status" value="1"/>
</dbReference>
<feature type="domain" description="Reverse transcriptase zinc-binding" evidence="1">
    <location>
        <begin position="199"/>
        <end position="254"/>
    </location>
</feature>
<dbReference type="OrthoDB" id="1111791at2759"/>
<gene>
    <name evidence="2" type="ORF">Bca52824_047306</name>
</gene>